<evidence type="ECO:0000313" key="2">
    <source>
        <dbReference type="EMBL" id="JAV68355.1"/>
    </source>
</evidence>
<sequence length="298" mass="33869">MSSRWIHNALLHRIARVLENIDPVVFDPHRTPQYLRVTKKCSCAQGSPHDEIDSAPLSLKEIQNRLPKLELSQFSLIFNLLTLPNVPIVASFTTEYNTDFLPTDIDSDDILSDLSDDLTGISSYGALSIFNYVETQSDDNPWKMRKKNLARGAITKRRPPKKTSKSLKFSEPSYGDNLNQVIFVQQRFSQHSASSYGTMLEYSRREGSYQATSSSYKAHIDSVIHTQNWVKFRDHFQKPQRRHGEDRGIYAGVSKATTLYLSTREEIEDNGRVDDGSSNASVHSSDVQQTFEINDDCN</sequence>
<dbReference type="AlphaFoldDB" id="A0A1Y1L8T6"/>
<reference evidence="2" key="1">
    <citation type="journal article" date="2016" name="Sci. Rep.">
        <title>Molecular characterization of firefly nuptial gifts: a multi-omics approach sheds light on postcopulatory sexual selection.</title>
        <authorList>
            <person name="Al-Wathiqui N."/>
            <person name="Fallon T.R."/>
            <person name="South A."/>
            <person name="Weng J.K."/>
            <person name="Lewis S.M."/>
        </authorList>
    </citation>
    <scope>NUCLEOTIDE SEQUENCE</scope>
</reference>
<dbReference type="EMBL" id="GEZM01065716">
    <property type="protein sequence ID" value="JAV68355.1"/>
    <property type="molecule type" value="Transcribed_RNA"/>
</dbReference>
<proteinExistence type="predicted"/>
<evidence type="ECO:0000256" key="1">
    <source>
        <dbReference type="SAM" id="MobiDB-lite"/>
    </source>
</evidence>
<name>A0A1Y1L8T6_PHOPY</name>
<organism evidence="2">
    <name type="scientific">Photinus pyralis</name>
    <name type="common">Common eastern firefly</name>
    <name type="synonym">Lampyris pyralis</name>
    <dbReference type="NCBI Taxonomy" id="7054"/>
    <lineage>
        <taxon>Eukaryota</taxon>
        <taxon>Metazoa</taxon>
        <taxon>Ecdysozoa</taxon>
        <taxon>Arthropoda</taxon>
        <taxon>Hexapoda</taxon>
        <taxon>Insecta</taxon>
        <taxon>Pterygota</taxon>
        <taxon>Neoptera</taxon>
        <taxon>Endopterygota</taxon>
        <taxon>Coleoptera</taxon>
        <taxon>Polyphaga</taxon>
        <taxon>Elateriformia</taxon>
        <taxon>Elateroidea</taxon>
        <taxon>Lampyridae</taxon>
        <taxon>Lampyrinae</taxon>
        <taxon>Photinus</taxon>
    </lineage>
</organism>
<feature type="region of interest" description="Disordered" evidence="1">
    <location>
        <begin position="269"/>
        <end position="298"/>
    </location>
</feature>
<accession>A0A1Y1L8T6</accession>
<protein>
    <submittedName>
        <fullName evidence="2">Uncharacterized protein</fullName>
    </submittedName>
</protein>
<feature type="compositionally biased region" description="Polar residues" evidence="1">
    <location>
        <begin position="276"/>
        <end position="292"/>
    </location>
</feature>